<keyword evidence="3" id="KW-0479">Metal-binding</keyword>
<name>A0A401IQ93_9LACO</name>
<keyword evidence="9" id="KW-1185">Reference proteome</keyword>
<keyword evidence="4" id="KW-0862">Zinc</keyword>
<dbReference type="OrthoDB" id="5327615at2"/>
<organism evidence="8 9">
    <name type="scientific">Ligilactobacillus salitolerans</name>
    <dbReference type="NCBI Taxonomy" id="1808352"/>
    <lineage>
        <taxon>Bacteria</taxon>
        <taxon>Bacillati</taxon>
        <taxon>Bacillota</taxon>
        <taxon>Bacilli</taxon>
        <taxon>Lactobacillales</taxon>
        <taxon>Lactobacillaceae</taxon>
        <taxon>Ligilactobacillus</taxon>
    </lineage>
</organism>
<dbReference type="GO" id="GO:0008270">
    <property type="term" value="F:zinc ion binding"/>
    <property type="evidence" value="ECO:0007669"/>
    <property type="project" value="InterPro"/>
</dbReference>
<dbReference type="Pfam" id="PF00194">
    <property type="entry name" value="Carb_anhydrase"/>
    <property type="match status" value="1"/>
</dbReference>
<dbReference type="SMART" id="SM01057">
    <property type="entry name" value="Carb_anhydrase"/>
    <property type="match status" value="1"/>
</dbReference>
<dbReference type="InterPro" id="IPR023561">
    <property type="entry name" value="Carbonic_anhydrase_a-class"/>
</dbReference>
<evidence type="ECO:0000259" key="7">
    <source>
        <dbReference type="PROSITE" id="PS51144"/>
    </source>
</evidence>
<protein>
    <recommendedName>
        <fullName evidence="2">carbonic anhydrase</fullName>
        <ecNumber evidence="2">4.2.1.1</ecNumber>
    </recommendedName>
</protein>
<dbReference type="Proteomes" id="UP000286848">
    <property type="component" value="Unassembled WGS sequence"/>
</dbReference>
<comment type="similarity">
    <text evidence="1">Belongs to the alpha-carbonic anhydrase family.</text>
</comment>
<dbReference type="CDD" id="cd03124">
    <property type="entry name" value="alpha_CA_prokaryotic_like"/>
    <property type="match status" value="1"/>
</dbReference>
<feature type="domain" description="Alpha-carbonic anhydrase" evidence="7">
    <location>
        <begin position="2"/>
        <end position="209"/>
    </location>
</feature>
<dbReference type="PANTHER" id="PTHR18952:SF265">
    <property type="entry name" value="CARBONIC ANHYDRASE"/>
    <property type="match status" value="1"/>
</dbReference>
<evidence type="ECO:0000313" key="8">
    <source>
        <dbReference type="EMBL" id="GBG93708.1"/>
    </source>
</evidence>
<dbReference type="InterPro" id="IPR001148">
    <property type="entry name" value="CA_dom"/>
</dbReference>
<dbReference type="Gene3D" id="3.10.200.10">
    <property type="entry name" value="Alpha carbonic anhydrase"/>
    <property type="match status" value="1"/>
</dbReference>
<evidence type="ECO:0000256" key="2">
    <source>
        <dbReference type="ARBA" id="ARBA00012925"/>
    </source>
</evidence>
<dbReference type="PANTHER" id="PTHR18952">
    <property type="entry name" value="CARBONIC ANHYDRASE"/>
    <property type="match status" value="1"/>
</dbReference>
<sequence>MQYLDYGLQDSWESLTQDESPIDLKLNEIQQISWSKQPLKTVFKPNDPITKKVQENGDQFLAHGSLELGSEHYTLQRLHFHDGSEHTFNGQRLDGEIHLVYQGENGQNLVLAILCQIQAEQPEKLPLARIYSGQAESEELAQLFSSDLSYVRYTGSLTTPPLTPNVTWIVMTSPHLISPASKEALHLDYPENHRKLQAQNGRKIVLYLQ</sequence>
<dbReference type="EC" id="4.2.1.1" evidence="2"/>
<reference evidence="8 9" key="1">
    <citation type="journal article" date="2019" name="Int. J. Syst. Evol. Microbiol.">
        <title>Lactobacillus salitolerans sp. nov., a novel lactic acid bacterium isolated from spent mushroom substrates.</title>
        <authorList>
            <person name="Tohno M."/>
            <person name="Tanizawa Y."/>
            <person name="Kojima Y."/>
            <person name="Sakamoto M."/>
            <person name="Nakamura Y."/>
            <person name="Ohkuma M."/>
            <person name="Kobayashi H."/>
        </authorList>
    </citation>
    <scope>NUCLEOTIDE SEQUENCE [LARGE SCALE GENOMIC DNA]</scope>
    <source>
        <strain evidence="8 9">YK43</strain>
    </source>
</reference>
<comment type="catalytic activity">
    <reaction evidence="6">
        <text>hydrogencarbonate + H(+) = CO2 + H2O</text>
        <dbReference type="Rhea" id="RHEA:10748"/>
        <dbReference type="ChEBI" id="CHEBI:15377"/>
        <dbReference type="ChEBI" id="CHEBI:15378"/>
        <dbReference type="ChEBI" id="CHEBI:16526"/>
        <dbReference type="ChEBI" id="CHEBI:17544"/>
        <dbReference type="EC" id="4.2.1.1"/>
    </reaction>
</comment>
<evidence type="ECO:0000256" key="4">
    <source>
        <dbReference type="ARBA" id="ARBA00022833"/>
    </source>
</evidence>
<dbReference type="RefSeq" id="WP_124974466.1">
    <property type="nucleotide sequence ID" value="NZ_BFFP01000002.1"/>
</dbReference>
<evidence type="ECO:0000256" key="6">
    <source>
        <dbReference type="ARBA" id="ARBA00048348"/>
    </source>
</evidence>
<proteinExistence type="inferred from homology"/>
<gene>
    <name evidence="8" type="primary">cah</name>
    <name evidence="8" type="ORF">LFYK43_01670</name>
</gene>
<dbReference type="SUPFAM" id="SSF51069">
    <property type="entry name" value="Carbonic anhydrase"/>
    <property type="match status" value="1"/>
</dbReference>
<dbReference type="GO" id="GO:0004089">
    <property type="term" value="F:carbonate dehydratase activity"/>
    <property type="evidence" value="ECO:0007669"/>
    <property type="project" value="UniProtKB-EC"/>
</dbReference>
<dbReference type="PROSITE" id="PS51144">
    <property type="entry name" value="ALPHA_CA_2"/>
    <property type="match status" value="1"/>
</dbReference>
<accession>A0A401IQ93</accession>
<evidence type="ECO:0000256" key="5">
    <source>
        <dbReference type="ARBA" id="ARBA00023239"/>
    </source>
</evidence>
<evidence type="ECO:0000256" key="1">
    <source>
        <dbReference type="ARBA" id="ARBA00010718"/>
    </source>
</evidence>
<dbReference type="EMBL" id="BFFP01000002">
    <property type="protein sequence ID" value="GBG93708.1"/>
    <property type="molecule type" value="Genomic_DNA"/>
</dbReference>
<dbReference type="InterPro" id="IPR041891">
    <property type="entry name" value="Alpha_CA_prokaryot-like"/>
</dbReference>
<comment type="caution">
    <text evidence="8">The sequence shown here is derived from an EMBL/GenBank/DDBJ whole genome shotgun (WGS) entry which is preliminary data.</text>
</comment>
<evidence type="ECO:0000313" key="9">
    <source>
        <dbReference type="Proteomes" id="UP000286848"/>
    </source>
</evidence>
<keyword evidence="5" id="KW-0456">Lyase</keyword>
<evidence type="ECO:0000256" key="3">
    <source>
        <dbReference type="ARBA" id="ARBA00022723"/>
    </source>
</evidence>
<dbReference type="AlphaFoldDB" id="A0A401IQ93"/>
<dbReference type="InterPro" id="IPR036398">
    <property type="entry name" value="CA_dom_sf"/>
</dbReference>